<name>A0A4Y2N5B6_ARAVE</name>
<comment type="caution">
    <text evidence="2">The sequence shown here is derived from an EMBL/GenBank/DDBJ whole genome shotgun (WGS) entry which is preliminary data.</text>
</comment>
<organism evidence="2 4">
    <name type="scientific">Araneus ventricosus</name>
    <name type="common">Orbweaver spider</name>
    <name type="synonym">Epeira ventricosa</name>
    <dbReference type="NCBI Taxonomy" id="182803"/>
    <lineage>
        <taxon>Eukaryota</taxon>
        <taxon>Metazoa</taxon>
        <taxon>Ecdysozoa</taxon>
        <taxon>Arthropoda</taxon>
        <taxon>Chelicerata</taxon>
        <taxon>Arachnida</taxon>
        <taxon>Araneae</taxon>
        <taxon>Araneomorphae</taxon>
        <taxon>Entelegynae</taxon>
        <taxon>Araneoidea</taxon>
        <taxon>Araneidae</taxon>
        <taxon>Araneus</taxon>
    </lineage>
</organism>
<dbReference type="Proteomes" id="UP000499080">
    <property type="component" value="Unassembled WGS sequence"/>
</dbReference>
<evidence type="ECO:0000256" key="1">
    <source>
        <dbReference type="SAM" id="MobiDB-lite"/>
    </source>
</evidence>
<evidence type="ECO:0000313" key="3">
    <source>
        <dbReference type="EMBL" id="GBN33965.1"/>
    </source>
</evidence>
<gene>
    <name evidence="3" type="ORF">AVEN_200909_1</name>
    <name evidence="2" type="ORF">AVEN_247800_1</name>
</gene>
<protein>
    <submittedName>
        <fullName evidence="2">Uncharacterized protein</fullName>
    </submittedName>
</protein>
<dbReference type="AlphaFoldDB" id="A0A4Y2N5B6"/>
<reference evidence="2 4" key="1">
    <citation type="journal article" date="2019" name="Sci. Rep.">
        <title>Orb-weaving spider Araneus ventricosus genome elucidates the spidroin gene catalogue.</title>
        <authorList>
            <person name="Kono N."/>
            <person name="Nakamura H."/>
            <person name="Ohtoshi R."/>
            <person name="Moran D.A.P."/>
            <person name="Shinohara A."/>
            <person name="Yoshida Y."/>
            <person name="Fujiwara M."/>
            <person name="Mori M."/>
            <person name="Tomita M."/>
            <person name="Arakawa K."/>
        </authorList>
    </citation>
    <scope>NUCLEOTIDE SEQUENCE [LARGE SCALE GENOMIC DNA]</scope>
</reference>
<dbReference type="EMBL" id="BGPR01126062">
    <property type="protein sequence ID" value="GBN33804.1"/>
    <property type="molecule type" value="Genomic_DNA"/>
</dbReference>
<accession>A0A4Y2N5B6</accession>
<evidence type="ECO:0000313" key="2">
    <source>
        <dbReference type="EMBL" id="GBN33804.1"/>
    </source>
</evidence>
<sequence>MDLLKECSIPQKLPFWMQYPGNDSLGRFPCENRSLLKSTLHFSNNLSPYYKLWRAGRKFHGLREIGPDPTVLQRSGEASGVSGEEQDTPFWANFHTPFTQRAIQAVDK</sequence>
<feature type="region of interest" description="Disordered" evidence="1">
    <location>
        <begin position="70"/>
        <end position="90"/>
    </location>
</feature>
<keyword evidence="4" id="KW-1185">Reference proteome</keyword>
<proteinExistence type="predicted"/>
<dbReference type="EMBL" id="BGPR01126132">
    <property type="protein sequence ID" value="GBN33965.1"/>
    <property type="molecule type" value="Genomic_DNA"/>
</dbReference>
<evidence type="ECO:0000313" key="4">
    <source>
        <dbReference type="Proteomes" id="UP000499080"/>
    </source>
</evidence>